<comment type="cofactor">
    <cofactor evidence="2 16 19">
        <name>Mg(2+)</name>
        <dbReference type="ChEBI" id="CHEBI:18420"/>
    </cofactor>
</comment>
<evidence type="ECO:0000256" key="14">
    <source>
        <dbReference type="ARBA" id="ARBA00022842"/>
    </source>
</evidence>
<gene>
    <name evidence="23" type="ORF">EFBL_2125</name>
</gene>
<evidence type="ECO:0000259" key="20">
    <source>
        <dbReference type="Pfam" id="PF00391"/>
    </source>
</evidence>
<dbReference type="InterPro" id="IPR006318">
    <property type="entry name" value="PTS_EI-like"/>
</dbReference>
<evidence type="ECO:0000256" key="18">
    <source>
        <dbReference type="PIRSR" id="PIRSR000732-2"/>
    </source>
</evidence>
<evidence type="ECO:0000256" key="16">
    <source>
        <dbReference type="PIRNR" id="PIRNR000732"/>
    </source>
</evidence>
<dbReference type="NCBIfam" id="TIGR01417">
    <property type="entry name" value="PTS_I_fam"/>
    <property type="match status" value="1"/>
</dbReference>
<dbReference type="Pfam" id="PF05524">
    <property type="entry name" value="PEP-utilisers_N"/>
    <property type="match status" value="1"/>
</dbReference>
<evidence type="ECO:0000256" key="5">
    <source>
        <dbReference type="ARBA" id="ARBA00012232"/>
    </source>
</evidence>
<dbReference type="Pfam" id="PF00391">
    <property type="entry name" value="PEP-utilizers"/>
    <property type="match status" value="1"/>
</dbReference>
<dbReference type="GO" id="GO:0008965">
    <property type="term" value="F:phosphoenolpyruvate-protein phosphotransferase activity"/>
    <property type="evidence" value="ECO:0007669"/>
    <property type="project" value="UniProtKB-EC"/>
</dbReference>
<evidence type="ECO:0000259" key="22">
    <source>
        <dbReference type="Pfam" id="PF05524"/>
    </source>
</evidence>
<evidence type="ECO:0000256" key="6">
    <source>
        <dbReference type="ARBA" id="ARBA00016544"/>
    </source>
</evidence>
<evidence type="ECO:0000313" key="23">
    <source>
        <dbReference type="EMBL" id="GAX90498.1"/>
    </source>
</evidence>
<evidence type="ECO:0000256" key="1">
    <source>
        <dbReference type="ARBA" id="ARBA00000683"/>
    </source>
</evidence>
<evidence type="ECO:0000256" key="15">
    <source>
        <dbReference type="ARBA" id="ARBA00033235"/>
    </source>
</evidence>
<proteinExistence type="inferred from homology"/>
<evidence type="ECO:0000256" key="2">
    <source>
        <dbReference type="ARBA" id="ARBA00001946"/>
    </source>
</evidence>
<dbReference type="InterPro" id="IPR000121">
    <property type="entry name" value="PEP_util_C"/>
</dbReference>
<evidence type="ECO:0000256" key="10">
    <source>
        <dbReference type="ARBA" id="ARBA00022679"/>
    </source>
</evidence>
<organism evidence="23 24">
    <name type="scientific">Effusibacillus lacus</name>
    <dbReference type="NCBI Taxonomy" id="1348429"/>
    <lineage>
        <taxon>Bacteria</taxon>
        <taxon>Bacillati</taxon>
        <taxon>Bacillota</taxon>
        <taxon>Bacilli</taxon>
        <taxon>Bacillales</taxon>
        <taxon>Alicyclobacillaceae</taxon>
        <taxon>Effusibacillus</taxon>
    </lineage>
</organism>
<feature type="binding site" evidence="18">
    <location>
        <position position="295"/>
    </location>
    <ligand>
        <name>phosphoenolpyruvate</name>
        <dbReference type="ChEBI" id="CHEBI:58702"/>
    </ligand>
</feature>
<feature type="binding site" evidence="18">
    <location>
        <position position="457"/>
    </location>
    <ligand>
        <name>phosphoenolpyruvate</name>
        <dbReference type="ChEBI" id="CHEBI:58702"/>
    </ligand>
</feature>
<dbReference type="InterPro" id="IPR040442">
    <property type="entry name" value="Pyrv_kinase-like_dom_sf"/>
</dbReference>
<dbReference type="PANTHER" id="PTHR46244:SF6">
    <property type="entry name" value="PHOSPHOENOLPYRUVATE-PROTEIN PHOSPHOTRANSFERASE"/>
    <property type="match status" value="1"/>
</dbReference>
<dbReference type="Gene3D" id="1.10.274.10">
    <property type="entry name" value="PtsI, HPr-binding domain"/>
    <property type="match status" value="1"/>
</dbReference>
<dbReference type="Pfam" id="PF02896">
    <property type="entry name" value="PEP-utilizers_C"/>
    <property type="match status" value="1"/>
</dbReference>
<feature type="domain" description="Phosphotransferase system enzyme I N-terminal" evidence="22">
    <location>
        <begin position="7"/>
        <end position="126"/>
    </location>
</feature>
<dbReference type="GO" id="GO:0016301">
    <property type="term" value="F:kinase activity"/>
    <property type="evidence" value="ECO:0007669"/>
    <property type="project" value="UniProtKB-KW"/>
</dbReference>
<dbReference type="InterPro" id="IPR024692">
    <property type="entry name" value="PTS_EI"/>
</dbReference>
<protein>
    <recommendedName>
        <fullName evidence="6 16">Phosphoenolpyruvate-protein phosphotransferase</fullName>
        <ecNumber evidence="5 16">2.7.3.9</ecNumber>
    </recommendedName>
    <alternativeName>
        <fullName evidence="15 16">Phosphotransferase system, enzyme I</fullName>
    </alternativeName>
</protein>
<evidence type="ECO:0000256" key="7">
    <source>
        <dbReference type="ARBA" id="ARBA00022448"/>
    </source>
</evidence>
<feature type="domain" description="PEP-utilising enzyme mobile" evidence="20">
    <location>
        <begin position="153"/>
        <end position="224"/>
    </location>
</feature>
<dbReference type="InterPro" id="IPR023151">
    <property type="entry name" value="PEP_util_CS"/>
</dbReference>
<evidence type="ECO:0000256" key="9">
    <source>
        <dbReference type="ARBA" id="ARBA00022597"/>
    </source>
</evidence>
<keyword evidence="14 16" id="KW-0460">Magnesium</keyword>
<feature type="binding site" evidence="19">
    <location>
        <position position="447"/>
    </location>
    <ligand>
        <name>Mg(2+)</name>
        <dbReference type="ChEBI" id="CHEBI:18420"/>
    </ligand>
</feature>
<dbReference type="PANTHER" id="PTHR46244">
    <property type="entry name" value="PHOSPHOENOLPYRUVATE-PROTEIN PHOSPHOTRANSFERASE"/>
    <property type="match status" value="1"/>
</dbReference>
<dbReference type="SUPFAM" id="SSF51621">
    <property type="entry name" value="Phosphoenolpyruvate/pyruvate domain"/>
    <property type="match status" value="1"/>
</dbReference>
<dbReference type="InterPro" id="IPR008279">
    <property type="entry name" value="PEP-util_enz_mobile_dom"/>
</dbReference>
<feature type="binding site" evidence="18">
    <location>
        <begin position="446"/>
        <end position="447"/>
    </location>
    <ligand>
        <name>phosphoenolpyruvate</name>
        <dbReference type="ChEBI" id="CHEBI:58702"/>
    </ligand>
</feature>
<comment type="similarity">
    <text evidence="4 16">Belongs to the PEP-utilizing enzyme family.</text>
</comment>
<name>A0A292YKM6_9BACL</name>
<dbReference type="PRINTS" id="PR01736">
    <property type="entry name" value="PHPHTRNFRASE"/>
</dbReference>
<comment type="catalytic activity">
    <reaction evidence="1 16">
        <text>L-histidyl-[protein] + phosphoenolpyruvate = N(pros)-phospho-L-histidyl-[protein] + pyruvate</text>
        <dbReference type="Rhea" id="RHEA:23880"/>
        <dbReference type="Rhea" id="RHEA-COMP:9745"/>
        <dbReference type="Rhea" id="RHEA-COMP:9746"/>
        <dbReference type="ChEBI" id="CHEBI:15361"/>
        <dbReference type="ChEBI" id="CHEBI:29979"/>
        <dbReference type="ChEBI" id="CHEBI:58702"/>
        <dbReference type="ChEBI" id="CHEBI:64837"/>
        <dbReference type="EC" id="2.7.3.9"/>
    </reaction>
</comment>
<dbReference type="EMBL" id="BDUF01000057">
    <property type="protein sequence ID" value="GAX90498.1"/>
    <property type="molecule type" value="Genomic_DNA"/>
</dbReference>
<dbReference type="InterPro" id="IPR008731">
    <property type="entry name" value="PTS_EIN"/>
</dbReference>
<dbReference type="EC" id="2.7.3.9" evidence="5 16"/>
<keyword evidence="10 16" id="KW-0808">Transferase</keyword>
<dbReference type="InterPro" id="IPR036637">
    <property type="entry name" value="Phosphohistidine_dom_sf"/>
</dbReference>
<evidence type="ECO:0000256" key="4">
    <source>
        <dbReference type="ARBA" id="ARBA00007837"/>
    </source>
</evidence>
<evidence type="ECO:0000313" key="24">
    <source>
        <dbReference type="Proteomes" id="UP000217785"/>
    </source>
</evidence>
<keyword evidence="24" id="KW-1185">Reference proteome</keyword>
<dbReference type="Gene3D" id="3.20.20.60">
    <property type="entry name" value="Phosphoenolpyruvate-binding domains"/>
    <property type="match status" value="1"/>
</dbReference>
<dbReference type="SUPFAM" id="SSF47831">
    <property type="entry name" value="Enzyme I of the PEP:sugar phosphotransferase system HPr-binding (sub)domain"/>
    <property type="match status" value="1"/>
</dbReference>
<evidence type="ECO:0000256" key="12">
    <source>
        <dbReference type="ARBA" id="ARBA00022723"/>
    </source>
</evidence>
<feature type="active site" description="Proton donor" evidence="17">
    <location>
        <position position="494"/>
    </location>
</feature>
<keyword evidence="8 16" id="KW-0963">Cytoplasm</keyword>
<keyword evidence="23" id="KW-0670">Pyruvate</keyword>
<comment type="function">
    <text evidence="16">General (non sugar-specific) component of the phosphoenolpyruvate-dependent sugar phosphotransferase system (sugar PTS). This major carbohydrate active-transport system catalyzes the phosphorylation of incoming sugar substrates concomitantly with their translocation across the cell membrane. Enzyme I transfers the phosphoryl group from phosphoenolpyruvate (PEP) to the phosphoryl carrier protein (HPr).</text>
</comment>
<keyword evidence="12 16" id="KW-0479">Metal-binding</keyword>
<reference evidence="24" key="1">
    <citation type="submission" date="2017-07" db="EMBL/GenBank/DDBJ databases">
        <title>Draft genome sequence of Effusibacillus lacus strain skLN1.</title>
        <authorList>
            <person name="Watanabe M."/>
            <person name="Kojima H."/>
            <person name="Fukui M."/>
        </authorList>
    </citation>
    <scope>NUCLEOTIDE SEQUENCE [LARGE SCALE GENOMIC DNA]</scope>
    <source>
        <strain evidence="24">skLN1</strain>
    </source>
</reference>
<keyword evidence="7 16" id="KW-0813">Transport</keyword>
<dbReference type="SUPFAM" id="SSF52009">
    <property type="entry name" value="Phosphohistidine domain"/>
    <property type="match status" value="1"/>
</dbReference>
<feature type="active site" description="Tele-phosphohistidine intermediate" evidence="17">
    <location>
        <position position="188"/>
    </location>
</feature>
<feature type="binding site" evidence="18">
    <location>
        <position position="331"/>
    </location>
    <ligand>
        <name>phosphoenolpyruvate</name>
        <dbReference type="ChEBI" id="CHEBI:58702"/>
    </ligand>
</feature>
<evidence type="ECO:0000256" key="8">
    <source>
        <dbReference type="ARBA" id="ARBA00022490"/>
    </source>
</evidence>
<evidence type="ECO:0000256" key="19">
    <source>
        <dbReference type="PIRSR" id="PIRSR000732-3"/>
    </source>
</evidence>
<evidence type="ECO:0000256" key="13">
    <source>
        <dbReference type="ARBA" id="ARBA00022777"/>
    </source>
</evidence>
<sequence>MEQSISGLALSDGIAMGTAVVFRPEYNVKRYRVADRLAEVDRFRQAVLNAKADLGDLIETAITRLSAQEVEILSVQELLLEDPLVTDEILEEIGQTGFNAEAVVWDVMQRWIQEFTEMEDPYMRGRAIDLIDVRDRLLRMLEGAFHTAPGFGKGSILVMEELPPTIVGDPNLENIGGVVTAKGNETSHGSILARSIGIPLVSGMGDKMAGILPGDFLIVDGTNGQVIINPSPETIERYREQLARRQEQERELLTWRDKQAITQDQYKISVGANIGGLADTKRARKFGADEIGLFRTEVLFMSYGHWPSEEEQFDWYKRILLEMEGRPVIFRVLDIGGDKPLPYFPIEEQNPFLGYRGVRVLFDQIRLFREQLRALYRASRFGPVRIMFPMIHSVEEWKSIQVICEDVRAETGVEPVDLGLMVETPAAALLIDYFVEHVQFISIGTNDLTQYTLAVDRQNDRVKDLYDPLHPAVLRLIRKVAQSAAKKNVWVGVCGELAGDETMLPFWIGLGVNELSVNPNRVLSIKKRISDLSRSEAQQLVANLDNAMTREDVNRILFGKSI</sequence>
<dbReference type="PIRSF" id="PIRSF000732">
    <property type="entry name" value="PTS_enzyme_I"/>
    <property type="match status" value="1"/>
</dbReference>
<dbReference type="GO" id="GO:0005737">
    <property type="term" value="C:cytoplasm"/>
    <property type="evidence" value="ECO:0007669"/>
    <property type="project" value="UniProtKB-SubCell"/>
</dbReference>
<dbReference type="InterPro" id="IPR015813">
    <property type="entry name" value="Pyrv/PenolPyrv_kinase-like_dom"/>
</dbReference>
<dbReference type="PROSITE" id="PS00742">
    <property type="entry name" value="PEP_ENZYMES_2"/>
    <property type="match status" value="1"/>
</dbReference>
<keyword evidence="13 16" id="KW-0418">Kinase</keyword>
<evidence type="ECO:0000256" key="17">
    <source>
        <dbReference type="PIRSR" id="PIRSR000732-1"/>
    </source>
</evidence>
<dbReference type="InterPro" id="IPR036618">
    <property type="entry name" value="PtsI_HPr-bd_sf"/>
</dbReference>
<evidence type="ECO:0000259" key="21">
    <source>
        <dbReference type="Pfam" id="PF02896"/>
    </source>
</evidence>
<dbReference type="Proteomes" id="UP000217785">
    <property type="component" value="Unassembled WGS sequence"/>
</dbReference>
<keyword evidence="11 16" id="KW-0598">Phosphotransferase system</keyword>
<dbReference type="Gene3D" id="3.50.30.10">
    <property type="entry name" value="Phosphohistidine domain"/>
    <property type="match status" value="1"/>
</dbReference>
<feature type="domain" description="PEP-utilising enzyme C-terminal" evidence="21">
    <location>
        <begin position="253"/>
        <end position="532"/>
    </location>
</feature>
<dbReference type="GO" id="GO:0009401">
    <property type="term" value="P:phosphoenolpyruvate-dependent sugar phosphotransferase system"/>
    <property type="evidence" value="ECO:0007669"/>
    <property type="project" value="UniProtKB-KW"/>
</dbReference>
<comment type="subcellular location">
    <subcellularLocation>
        <location evidence="3 16">Cytoplasm</location>
    </subcellularLocation>
</comment>
<evidence type="ECO:0000256" key="11">
    <source>
        <dbReference type="ARBA" id="ARBA00022683"/>
    </source>
</evidence>
<keyword evidence="9 16" id="KW-0762">Sugar transport</keyword>
<accession>A0A292YKM6</accession>
<evidence type="ECO:0000256" key="3">
    <source>
        <dbReference type="ARBA" id="ARBA00004496"/>
    </source>
</evidence>
<dbReference type="AlphaFoldDB" id="A0A292YKM6"/>
<comment type="caution">
    <text evidence="23">The sequence shown here is derived from an EMBL/GenBank/DDBJ whole genome shotgun (WGS) entry which is preliminary data.</text>
</comment>
<feature type="binding site" evidence="19">
    <location>
        <position position="423"/>
    </location>
    <ligand>
        <name>Mg(2+)</name>
        <dbReference type="ChEBI" id="CHEBI:18420"/>
    </ligand>
</feature>
<dbReference type="InterPro" id="IPR050499">
    <property type="entry name" value="PEP-utilizing_PTS_enzyme"/>
</dbReference>
<dbReference type="GO" id="GO:0046872">
    <property type="term" value="F:metal ion binding"/>
    <property type="evidence" value="ECO:0007669"/>
    <property type="project" value="UniProtKB-KW"/>
</dbReference>